<name>A0A4Z2GBY4_9TELE</name>
<organism evidence="1 2">
    <name type="scientific">Liparis tanakae</name>
    <name type="common">Tanaka's snailfish</name>
    <dbReference type="NCBI Taxonomy" id="230148"/>
    <lineage>
        <taxon>Eukaryota</taxon>
        <taxon>Metazoa</taxon>
        <taxon>Chordata</taxon>
        <taxon>Craniata</taxon>
        <taxon>Vertebrata</taxon>
        <taxon>Euteleostomi</taxon>
        <taxon>Actinopterygii</taxon>
        <taxon>Neopterygii</taxon>
        <taxon>Teleostei</taxon>
        <taxon>Neoteleostei</taxon>
        <taxon>Acanthomorphata</taxon>
        <taxon>Eupercaria</taxon>
        <taxon>Perciformes</taxon>
        <taxon>Cottioidei</taxon>
        <taxon>Cottales</taxon>
        <taxon>Liparidae</taxon>
        <taxon>Liparis</taxon>
    </lineage>
</organism>
<dbReference type="EMBL" id="SRLO01000606">
    <property type="protein sequence ID" value="TNN50760.1"/>
    <property type="molecule type" value="Genomic_DNA"/>
</dbReference>
<gene>
    <name evidence="1" type="ORF">EYF80_039025</name>
</gene>
<dbReference type="AlphaFoldDB" id="A0A4Z2GBY4"/>
<sequence>MSPDVSDAIVMVTFDWAPSSSRRTFCREDVTTLIDGLSERVPEMHTPSLQLLRVVGRHVGKFSEDVETVTHCGVVWWPAASKSCKAPTPYEGNERRAAPNVMQITECH</sequence>
<dbReference type="Proteomes" id="UP000314294">
    <property type="component" value="Unassembled WGS sequence"/>
</dbReference>
<keyword evidence="2" id="KW-1185">Reference proteome</keyword>
<proteinExistence type="predicted"/>
<reference evidence="1 2" key="1">
    <citation type="submission" date="2019-03" db="EMBL/GenBank/DDBJ databases">
        <title>First draft genome of Liparis tanakae, snailfish: a comprehensive survey of snailfish specific genes.</title>
        <authorList>
            <person name="Kim W."/>
            <person name="Song I."/>
            <person name="Jeong J.-H."/>
            <person name="Kim D."/>
            <person name="Kim S."/>
            <person name="Ryu S."/>
            <person name="Song J.Y."/>
            <person name="Lee S.K."/>
        </authorList>
    </citation>
    <scope>NUCLEOTIDE SEQUENCE [LARGE SCALE GENOMIC DNA]</scope>
    <source>
        <tissue evidence="1">Muscle</tissue>
    </source>
</reference>
<comment type="caution">
    <text evidence="1">The sequence shown here is derived from an EMBL/GenBank/DDBJ whole genome shotgun (WGS) entry which is preliminary data.</text>
</comment>
<evidence type="ECO:0000313" key="2">
    <source>
        <dbReference type="Proteomes" id="UP000314294"/>
    </source>
</evidence>
<accession>A0A4Z2GBY4</accession>
<protein>
    <submittedName>
        <fullName evidence="1">Uncharacterized protein</fullName>
    </submittedName>
</protein>
<evidence type="ECO:0000313" key="1">
    <source>
        <dbReference type="EMBL" id="TNN50760.1"/>
    </source>
</evidence>